<proteinExistence type="predicted"/>
<dbReference type="Pfam" id="PF21789">
    <property type="entry name" value="TNP-like_RNaseH_C"/>
    <property type="match status" value="1"/>
</dbReference>
<sequence length="803" mass="93675">VFIREKETNIEEYVEKRDDIENLLSKIHLLNICSGINLNQWSSKCMLYVESKCVRCNYCKNLSKNLNRKKNHQKTTLRTQFKYKRVQQTRRLSKKIYLMKMKIHSLKQKFNLIKEEKIDEIIKDLPQTQQEAIKMCFKASLVKSGKGIRYTNNWVYECILMKIKSPALYQKMRREQILPLPSLVTLQRYIKMLEPAYGFQKSTFEMLKEKSKHMDDAERHGCLLLDEMSLSSLVTFNKSTLNIDGLVDLGQFTPEHQANEMADHALVFMYQPFRGPWIQAIGAFLSKGAAPNNVLQKLIIEATLLLENSGFQVHNIVTDGGPWNRGMWNSFGVTNTNFSCEHPVEPSRKLWFMSDFPHLIKTMWTRVIKNKTFECPDGVVKFEHWKYLVEYDDSNHIKLCYKLTRDHLYPQHFQKMNVKMAMVFFSKSVADCMQELMNRGHEKFRDCGPTISFIRKINDLIDIMNSNTKKYGLQADKNSFSNKIIVDFIDYLNKWKSDIPDQNFRFTSQTEKGLIVSLNSTLQLVEYLCTNVNDYSYLMTKRINQDKLEHLFGCLRQACGSNQNPDPKQFIQVYRLLLCYSLIKPPRGSNVSGGEMLNSLVNIQHSSKEDKQHRLNLEKKLDEILDNGDFEIFNDHLYCEDQTSSNIDKPALTYFVGYVARNAKKHSLAKTCNDCFNSLISTSDDHTNLEVEVQEFINMRNRGHLLSPSECLMNIIYCLETAIINVINNKSISRHILEHVMDEVNNTGVPSEVGCLEHQNELTKYIINFYLNTRMIFACKRHNDQISYKKNTIKRLKKISKLI</sequence>
<evidence type="ECO:0000259" key="1">
    <source>
        <dbReference type="Pfam" id="PF21787"/>
    </source>
</evidence>
<feature type="domain" description="Transposable element P transposase-like GTP-binding insertion" evidence="2">
    <location>
        <begin position="358"/>
        <end position="469"/>
    </location>
</feature>
<reference evidence="4 5" key="1">
    <citation type="submission" date="2019-08" db="EMBL/GenBank/DDBJ databases">
        <title>Whole genome of Aphis craccivora.</title>
        <authorList>
            <person name="Voronova N.V."/>
            <person name="Shulinski R.S."/>
            <person name="Bandarenka Y.V."/>
            <person name="Zhorov D.G."/>
            <person name="Warner D."/>
        </authorList>
    </citation>
    <scope>NUCLEOTIDE SEQUENCE [LARGE SCALE GENOMIC DNA]</scope>
    <source>
        <strain evidence="4">180601</strain>
        <tissue evidence="4">Whole Body</tissue>
    </source>
</reference>
<organism evidence="4 5">
    <name type="scientific">Aphis craccivora</name>
    <name type="common">Cowpea aphid</name>
    <dbReference type="NCBI Taxonomy" id="307492"/>
    <lineage>
        <taxon>Eukaryota</taxon>
        <taxon>Metazoa</taxon>
        <taxon>Ecdysozoa</taxon>
        <taxon>Arthropoda</taxon>
        <taxon>Hexapoda</taxon>
        <taxon>Insecta</taxon>
        <taxon>Pterygota</taxon>
        <taxon>Neoptera</taxon>
        <taxon>Paraneoptera</taxon>
        <taxon>Hemiptera</taxon>
        <taxon>Sternorrhyncha</taxon>
        <taxon>Aphidomorpha</taxon>
        <taxon>Aphidoidea</taxon>
        <taxon>Aphididae</taxon>
        <taxon>Aphidini</taxon>
        <taxon>Aphis</taxon>
        <taxon>Aphis</taxon>
    </lineage>
</organism>
<dbReference type="AlphaFoldDB" id="A0A6G0YAN8"/>
<feature type="non-terminal residue" evidence="4">
    <location>
        <position position="1"/>
    </location>
</feature>
<evidence type="ECO:0000259" key="2">
    <source>
        <dbReference type="Pfam" id="PF21788"/>
    </source>
</evidence>
<evidence type="ECO:0000313" key="4">
    <source>
        <dbReference type="EMBL" id="KAF0752104.1"/>
    </source>
</evidence>
<dbReference type="Pfam" id="PF21787">
    <property type="entry name" value="TNP-like_RNaseH_N"/>
    <property type="match status" value="1"/>
</dbReference>
<evidence type="ECO:0000313" key="5">
    <source>
        <dbReference type="Proteomes" id="UP000478052"/>
    </source>
</evidence>
<gene>
    <name evidence="4" type="ORF">FWK35_00027577</name>
</gene>
<name>A0A6G0YAN8_APHCR</name>
<protein>
    <recommendedName>
        <fullName evidence="6">THAP-type domain-containing protein</fullName>
    </recommendedName>
</protein>
<dbReference type="PANTHER" id="PTHR47577">
    <property type="entry name" value="THAP DOMAIN-CONTAINING PROTEIN 6"/>
    <property type="match status" value="1"/>
</dbReference>
<dbReference type="Proteomes" id="UP000478052">
    <property type="component" value="Unassembled WGS sequence"/>
</dbReference>
<keyword evidence="5" id="KW-1185">Reference proteome</keyword>
<dbReference type="InterPro" id="IPR048365">
    <property type="entry name" value="TNP-like_RNaseH_N"/>
</dbReference>
<feature type="domain" description="Transposable element P transposase-like RNase H" evidence="1">
    <location>
        <begin position="197"/>
        <end position="332"/>
    </location>
</feature>
<evidence type="ECO:0000259" key="3">
    <source>
        <dbReference type="Pfam" id="PF21789"/>
    </source>
</evidence>
<dbReference type="InterPro" id="IPR048367">
    <property type="entry name" value="TNP-like_RNaseH_C"/>
</dbReference>
<dbReference type="PANTHER" id="PTHR47577:SF2">
    <property type="entry name" value="THAP DOMAIN CONTAINING 9"/>
    <property type="match status" value="1"/>
</dbReference>
<dbReference type="EMBL" id="VUJU01005162">
    <property type="protein sequence ID" value="KAF0752104.1"/>
    <property type="molecule type" value="Genomic_DNA"/>
</dbReference>
<dbReference type="InterPro" id="IPR048366">
    <property type="entry name" value="TNP-like_GBD"/>
</dbReference>
<dbReference type="OrthoDB" id="6629896at2759"/>
<accession>A0A6G0YAN8</accession>
<evidence type="ECO:0008006" key="6">
    <source>
        <dbReference type="Google" id="ProtNLM"/>
    </source>
</evidence>
<feature type="domain" description="Transposable element P transposase-like RNase H C-terminal" evidence="3">
    <location>
        <begin position="543"/>
        <end position="575"/>
    </location>
</feature>
<dbReference type="Pfam" id="PF21788">
    <property type="entry name" value="TNP-like_GBD"/>
    <property type="match status" value="1"/>
</dbReference>
<comment type="caution">
    <text evidence="4">The sequence shown here is derived from an EMBL/GenBank/DDBJ whole genome shotgun (WGS) entry which is preliminary data.</text>
</comment>